<dbReference type="InterPro" id="IPR034660">
    <property type="entry name" value="DinB/YfiT-like"/>
</dbReference>
<dbReference type="RefSeq" id="WP_201876770.1">
    <property type="nucleotide sequence ID" value="NZ_JAERRF010000013.1"/>
</dbReference>
<evidence type="ECO:0000259" key="2">
    <source>
        <dbReference type="Pfam" id="PF11716"/>
    </source>
</evidence>
<gene>
    <name evidence="3" type="ORF">JK363_22310</name>
</gene>
<sequence>MTTLSLDRYAAEIVTQTERLRDCVKGADLHAPVPSCPEWTLGQLLRHLNGAHRWAQGAVGSRSTEPVSDELVNDVPRIDGESAEALDAQLADGAARLAETLRAAGPDVPVWTPGPGGTPMFWARRMAYETAVHRADAALAVGVEYTLDAEPASDALDEWMDFGTVPEAYESEPTLLGPGRTLRFQATDTGARWLVDLTGPAPVWCRTDEEAAVTVRGPLTELLLLIYRRPAPRVDVLGDTALLELWLTRTGFWLQ</sequence>
<evidence type="ECO:0000259" key="1">
    <source>
        <dbReference type="Pfam" id="PF07398"/>
    </source>
</evidence>
<dbReference type="InterPro" id="IPR010872">
    <property type="entry name" value="MDMPI_C-term_domain"/>
</dbReference>
<dbReference type="SUPFAM" id="SSF109854">
    <property type="entry name" value="DinB/YfiT-like putative metalloenzymes"/>
    <property type="match status" value="1"/>
</dbReference>
<evidence type="ECO:0000313" key="4">
    <source>
        <dbReference type="Proteomes" id="UP000634229"/>
    </source>
</evidence>
<dbReference type="Pfam" id="PF11716">
    <property type="entry name" value="MDMPI_N"/>
    <property type="match status" value="1"/>
</dbReference>
<dbReference type="NCBIfam" id="TIGR03083">
    <property type="entry name" value="maleylpyruvate isomerase family mycothiol-dependent enzyme"/>
    <property type="match status" value="1"/>
</dbReference>
<dbReference type="Gene3D" id="1.20.120.450">
    <property type="entry name" value="dinb family like domain"/>
    <property type="match status" value="1"/>
</dbReference>
<proteinExistence type="predicted"/>
<reference evidence="3 4" key="1">
    <citation type="submission" date="2021-01" db="EMBL/GenBank/DDBJ databases">
        <title>WGS of actinomycetes isolated from Thailand.</title>
        <authorList>
            <person name="Thawai C."/>
        </authorList>
    </citation>
    <scope>NUCLEOTIDE SEQUENCE [LARGE SCALE GENOMIC DNA]</scope>
    <source>
        <strain evidence="3 4">CA1R205</strain>
    </source>
</reference>
<comment type="caution">
    <text evidence="3">The sequence shown here is derived from an EMBL/GenBank/DDBJ whole genome shotgun (WGS) entry which is preliminary data.</text>
</comment>
<feature type="domain" description="Mycothiol-dependent maleylpyruvate isomerase metal-binding" evidence="2">
    <location>
        <begin position="12"/>
        <end position="138"/>
    </location>
</feature>
<dbReference type="Proteomes" id="UP000634229">
    <property type="component" value="Unassembled WGS sequence"/>
</dbReference>
<organism evidence="3 4">
    <name type="scientific">Streptomyces coffeae</name>
    <dbReference type="NCBI Taxonomy" id="621382"/>
    <lineage>
        <taxon>Bacteria</taxon>
        <taxon>Bacillati</taxon>
        <taxon>Actinomycetota</taxon>
        <taxon>Actinomycetes</taxon>
        <taxon>Kitasatosporales</taxon>
        <taxon>Streptomycetaceae</taxon>
        <taxon>Streptomyces</taxon>
    </lineage>
</organism>
<protein>
    <submittedName>
        <fullName evidence="3">Maleylpyruvate isomerase family mycothiol-dependent enzyme</fullName>
    </submittedName>
</protein>
<dbReference type="EMBL" id="JAERRF010000013">
    <property type="protein sequence ID" value="MBL1099349.1"/>
    <property type="molecule type" value="Genomic_DNA"/>
</dbReference>
<dbReference type="Pfam" id="PF07398">
    <property type="entry name" value="MDMPI_C"/>
    <property type="match status" value="1"/>
</dbReference>
<evidence type="ECO:0000313" key="3">
    <source>
        <dbReference type="EMBL" id="MBL1099349.1"/>
    </source>
</evidence>
<name>A0ABS1NH03_9ACTN</name>
<dbReference type="PANTHER" id="PTHR40758">
    <property type="entry name" value="CONSERVED PROTEIN"/>
    <property type="match status" value="1"/>
</dbReference>
<keyword evidence="3" id="KW-0413">Isomerase</keyword>
<dbReference type="GO" id="GO:0016853">
    <property type="term" value="F:isomerase activity"/>
    <property type="evidence" value="ECO:0007669"/>
    <property type="project" value="UniProtKB-KW"/>
</dbReference>
<dbReference type="PANTHER" id="PTHR40758:SF1">
    <property type="entry name" value="CONSERVED PROTEIN"/>
    <property type="match status" value="1"/>
</dbReference>
<dbReference type="InterPro" id="IPR024344">
    <property type="entry name" value="MDMPI_metal-binding"/>
</dbReference>
<dbReference type="InterPro" id="IPR017517">
    <property type="entry name" value="Maleyloyr_isom"/>
</dbReference>
<keyword evidence="4" id="KW-1185">Reference proteome</keyword>
<feature type="domain" description="MDMPI C-terminal" evidence="1">
    <location>
        <begin position="151"/>
        <end position="244"/>
    </location>
</feature>
<accession>A0ABS1NH03</accession>